<dbReference type="PANTHER" id="PTHR46082">
    <property type="entry name" value="ATP/GTP-BINDING PROTEIN-RELATED"/>
    <property type="match status" value="1"/>
</dbReference>
<dbReference type="InterPro" id="IPR035994">
    <property type="entry name" value="Nucleoside_phosphorylase_sf"/>
</dbReference>
<dbReference type="InterPro" id="IPR056002">
    <property type="entry name" value="DUF7580"/>
</dbReference>
<dbReference type="GO" id="GO:0009116">
    <property type="term" value="P:nucleoside metabolic process"/>
    <property type="evidence" value="ECO:0007669"/>
    <property type="project" value="InterPro"/>
</dbReference>
<evidence type="ECO:0000256" key="1">
    <source>
        <dbReference type="SAM" id="MobiDB-lite"/>
    </source>
</evidence>
<reference evidence="3 4" key="1">
    <citation type="submission" date="2016-03" db="EMBL/GenBank/DDBJ databases">
        <title>Fine-scale spatial genetic structure of a fungal parasite of coffee scale insects.</title>
        <authorList>
            <person name="Jackson D."/>
            <person name="Zemenick K.A."/>
            <person name="Malloure B."/>
            <person name="Quandt C.A."/>
            <person name="James T.Y."/>
        </authorList>
    </citation>
    <scope>NUCLEOTIDE SEQUENCE [LARGE SCALE GENOMIC DNA]</scope>
    <source>
        <strain evidence="3 4">UM487</strain>
    </source>
</reference>
<dbReference type="OrthoDB" id="1577640at2759"/>
<evidence type="ECO:0000259" key="2">
    <source>
        <dbReference type="Pfam" id="PF24476"/>
    </source>
</evidence>
<name>A0A179IFC8_CORDF</name>
<proteinExistence type="predicted"/>
<dbReference type="EMBL" id="LUKN01001231">
    <property type="protein sequence ID" value="OAR01318.1"/>
    <property type="molecule type" value="Genomic_DNA"/>
</dbReference>
<dbReference type="InterPro" id="IPR053137">
    <property type="entry name" value="NLR-like"/>
</dbReference>
<evidence type="ECO:0000313" key="4">
    <source>
        <dbReference type="Proteomes" id="UP000243081"/>
    </source>
</evidence>
<dbReference type="GO" id="GO:0003824">
    <property type="term" value="F:catalytic activity"/>
    <property type="evidence" value="ECO:0007669"/>
    <property type="project" value="InterPro"/>
</dbReference>
<dbReference type="Proteomes" id="UP000243081">
    <property type="component" value="Unassembled WGS sequence"/>
</dbReference>
<feature type="domain" description="DUF7580" evidence="2">
    <location>
        <begin position="132"/>
        <end position="448"/>
    </location>
</feature>
<dbReference type="Gene3D" id="3.40.50.1580">
    <property type="entry name" value="Nucleoside phosphorylase domain"/>
    <property type="match status" value="1"/>
</dbReference>
<protein>
    <recommendedName>
        <fullName evidence="2">DUF7580 domain-containing protein</fullName>
    </recommendedName>
</protein>
<organism evidence="3 4">
    <name type="scientific">Cordyceps confragosa</name>
    <name type="common">Lecanicillium lecanii</name>
    <dbReference type="NCBI Taxonomy" id="2714763"/>
    <lineage>
        <taxon>Eukaryota</taxon>
        <taxon>Fungi</taxon>
        <taxon>Dikarya</taxon>
        <taxon>Ascomycota</taxon>
        <taxon>Pezizomycotina</taxon>
        <taxon>Sordariomycetes</taxon>
        <taxon>Hypocreomycetidae</taxon>
        <taxon>Hypocreales</taxon>
        <taxon>Cordycipitaceae</taxon>
        <taxon>Akanthomyces</taxon>
    </lineage>
</organism>
<accession>A0A179IFC8</accession>
<feature type="compositionally biased region" description="Basic and acidic residues" evidence="1">
    <location>
        <begin position="486"/>
        <end position="500"/>
    </location>
</feature>
<gene>
    <name evidence="3" type="ORF">LLEC1_03745</name>
</gene>
<evidence type="ECO:0000313" key="3">
    <source>
        <dbReference type="EMBL" id="OAR01318.1"/>
    </source>
</evidence>
<keyword evidence="4" id="KW-1185">Reference proteome</keyword>
<feature type="region of interest" description="Disordered" evidence="1">
    <location>
        <begin position="455"/>
        <end position="513"/>
    </location>
</feature>
<dbReference type="SUPFAM" id="SSF53167">
    <property type="entry name" value="Purine and uridine phosphorylases"/>
    <property type="match status" value="1"/>
</dbReference>
<dbReference type="AlphaFoldDB" id="A0A179IFC8"/>
<dbReference type="Pfam" id="PF24476">
    <property type="entry name" value="DUF7580"/>
    <property type="match status" value="1"/>
</dbReference>
<comment type="caution">
    <text evidence="3">The sequence shown here is derived from an EMBL/GenBank/DDBJ whole genome shotgun (WGS) entry which is preliminary data.</text>
</comment>
<sequence length="910" mass="102694">MLEYELRKLFILKDSDFYLVDEDLVECRLVLREQCTLLETSVNPSFVSATTESTRYHNLSGLISYLDTLDVDKSCAAFDLTAGSNLTLFNFRPNSGEHLRALTDCNKIIERICSKYESLKAGHITKVKRRPWRDSKMRDVASATFSLIFERFSCDTSHEILVKVSENPTQDENSPKLQLYISPCMESDEWQEVSCSCSLHRKSILMKDFVDDLCHEVKQFAGQHRELHISAKQHQLLGAWLLSPVGKPCVKPLEKRSLDEAITMGYFKPLTYSSYYNKRSIPRHTLGEKRALAVKLGYCLMDFFDSDLDSDSLHFLGAHGKIIDTEQLYLSFLSKLPSSPEFRIFKAGHPVLLAFVKMLIELDDGERLPIQISPHYGTENTQIWANFFEYAQGKESERNDSYLEALLGCLNVHTQLYGIDASTPEGDSLIRKELYHHVVQNLELALEECNKPIRSKRERSLSPPASDSRGWPNSACDQWTGLSKKKTVESFSKRDHKEATENVANTASRSRDSIDGLQTMQHKSQRQIPDHDQKAIDSLDSASGLLAQRYGFCCPADKPPQARGSFEVAIICALSLEYEAVSLLFDRFWDQHGDLYGKAKGDDNYYRTGRMSKVDVVLLLLPGVGKAAAASAAAGLRSSYPELKQVFLVGVCGGVPYRNVDDEKSDEILLGDVIISSALVQCDLGRRFPDSFQTKDDLESALPRARKHIRSILAPLRARSTCKQIESRALDFLEQIQADNEEYRYPGASSDRLFHAGYRHKHQRQEQCECCAKCHRSSDAVCESSRGLSCDELGCDDVLLVARKRLEHKRELQKTGRVREAQAPLVFLGWVGSGDTVLKSGEERDRLAKQYNILSLEMEGAGIWDDLPCIVVKGVCDYADSHKNKQWQNFAAATSACVVKALLERHIQTR</sequence>
<dbReference type="OMA" id="ITSGMFK"/>
<dbReference type="PANTHER" id="PTHR46082:SF6">
    <property type="entry name" value="AAA+ ATPASE DOMAIN-CONTAINING PROTEIN-RELATED"/>
    <property type="match status" value="1"/>
</dbReference>